<evidence type="ECO:0000313" key="6">
    <source>
        <dbReference type="WBParaSite" id="GPUH_0000950201-mRNA-1"/>
    </source>
</evidence>
<name>A0A183DLA0_9BILA</name>
<keyword evidence="5" id="KW-1185">Reference proteome</keyword>
<feature type="transmembrane region" description="Helical" evidence="2">
    <location>
        <begin position="6"/>
        <end position="30"/>
    </location>
</feature>
<keyword evidence="2" id="KW-0812">Transmembrane</keyword>
<dbReference type="GO" id="GO:0042302">
    <property type="term" value="F:structural constituent of cuticle"/>
    <property type="evidence" value="ECO:0007669"/>
    <property type="project" value="InterPro"/>
</dbReference>
<dbReference type="EMBL" id="UYRT01031287">
    <property type="protein sequence ID" value="VDK73067.1"/>
    <property type="molecule type" value="Genomic_DNA"/>
</dbReference>
<gene>
    <name evidence="4" type="ORF">GPUH_LOCUS9492</name>
</gene>
<dbReference type="AlphaFoldDB" id="A0A183DLA0"/>
<dbReference type="PROSITE" id="PS51257">
    <property type="entry name" value="PROKAR_LIPOPROTEIN"/>
    <property type="match status" value="1"/>
</dbReference>
<evidence type="ECO:0000313" key="4">
    <source>
        <dbReference type="EMBL" id="VDK73067.1"/>
    </source>
</evidence>
<sequence>MHEARIIAVIAATCSTMAILACVVVIPTLYNTINEVGTRVWIILLLTESNVSPTSSSKGQAFGSAVVV</sequence>
<dbReference type="Pfam" id="PF01484">
    <property type="entry name" value="Col_cuticle_N"/>
    <property type="match status" value="1"/>
</dbReference>
<dbReference type="InterPro" id="IPR002486">
    <property type="entry name" value="Col_cuticle_N"/>
</dbReference>
<organism evidence="6">
    <name type="scientific">Gongylonema pulchrum</name>
    <dbReference type="NCBI Taxonomy" id="637853"/>
    <lineage>
        <taxon>Eukaryota</taxon>
        <taxon>Metazoa</taxon>
        <taxon>Ecdysozoa</taxon>
        <taxon>Nematoda</taxon>
        <taxon>Chromadorea</taxon>
        <taxon>Rhabditida</taxon>
        <taxon>Spirurina</taxon>
        <taxon>Spiruromorpha</taxon>
        <taxon>Spiruroidea</taxon>
        <taxon>Gongylonematidae</taxon>
        <taxon>Gongylonema</taxon>
    </lineage>
</organism>
<protein>
    <submittedName>
        <fullName evidence="6">Col_cuticle_N domain-containing protein</fullName>
    </submittedName>
</protein>
<dbReference type="OrthoDB" id="5875171at2759"/>
<reference evidence="4 5" key="2">
    <citation type="submission" date="2018-11" db="EMBL/GenBank/DDBJ databases">
        <authorList>
            <consortium name="Pathogen Informatics"/>
        </authorList>
    </citation>
    <scope>NUCLEOTIDE SEQUENCE [LARGE SCALE GENOMIC DNA]</scope>
</reference>
<evidence type="ECO:0000256" key="1">
    <source>
        <dbReference type="ARBA" id="ARBA00022737"/>
    </source>
</evidence>
<keyword evidence="1" id="KW-0677">Repeat</keyword>
<feature type="domain" description="Nematode cuticle collagen N-terminal" evidence="3">
    <location>
        <begin position="10"/>
        <end position="38"/>
    </location>
</feature>
<accession>A0A183DLA0</accession>
<keyword evidence="2" id="KW-1133">Transmembrane helix</keyword>
<reference evidence="6" key="1">
    <citation type="submission" date="2016-06" db="UniProtKB">
        <authorList>
            <consortium name="WormBaseParasite"/>
        </authorList>
    </citation>
    <scope>IDENTIFICATION</scope>
</reference>
<evidence type="ECO:0000256" key="2">
    <source>
        <dbReference type="SAM" id="Phobius"/>
    </source>
</evidence>
<proteinExistence type="predicted"/>
<evidence type="ECO:0000259" key="3">
    <source>
        <dbReference type="Pfam" id="PF01484"/>
    </source>
</evidence>
<dbReference type="Proteomes" id="UP000271098">
    <property type="component" value="Unassembled WGS sequence"/>
</dbReference>
<evidence type="ECO:0000313" key="5">
    <source>
        <dbReference type="Proteomes" id="UP000271098"/>
    </source>
</evidence>
<dbReference type="WBParaSite" id="GPUH_0000950201-mRNA-1">
    <property type="protein sequence ID" value="GPUH_0000950201-mRNA-1"/>
    <property type="gene ID" value="GPUH_0000950201"/>
</dbReference>
<keyword evidence="2" id="KW-0472">Membrane</keyword>